<dbReference type="FunFam" id="1.10.10.10:FF:000001">
    <property type="entry name" value="LysR family transcriptional regulator"/>
    <property type="match status" value="1"/>
</dbReference>
<organism evidence="6 7">
    <name type="scientific">Marinomonas piezotolerans</name>
    <dbReference type="NCBI Taxonomy" id="2213058"/>
    <lineage>
        <taxon>Bacteria</taxon>
        <taxon>Pseudomonadati</taxon>
        <taxon>Pseudomonadota</taxon>
        <taxon>Gammaproteobacteria</taxon>
        <taxon>Oceanospirillales</taxon>
        <taxon>Oceanospirillaceae</taxon>
        <taxon>Marinomonas</taxon>
    </lineage>
</organism>
<comment type="similarity">
    <text evidence="1">Belongs to the LysR transcriptional regulatory family.</text>
</comment>
<dbReference type="PRINTS" id="PR00039">
    <property type="entry name" value="HTHLYSR"/>
</dbReference>
<dbReference type="GO" id="GO:0006351">
    <property type="term" value="P:DNA-templated transcription"/>
    <property type="evidence" value="ECO:0007669"/>
    <property type="project" value="TreeGrafter"/>
</dbReference>
<evidence type="ECO:0000313" key="7">
    <source>
        <dbReference type="Proteomes" id="UP000254326"/>
    </source>
</evidence>
<keyword evidence="2" id="KW-0805">Transcription regulation</keyword>
<comment type="caution">
    <text evidence="6">The sequence shown here is derived from an EMBL/GenBank/DDBJ whole genome shotgun (WGS) entry which is preliminary data.</text>
</comment>
<dbReference type="Gene3D" id="1.10.10.10">
    <property type="entry name" value="Winged helix-like DNA-binding domain superfamily/Winged helix DNA-binding domain"/>
    <property type="match status" value="1"/>
</dbReference>
<accession>A0A370UB37</accession>
<dbReference type="InterPro" id="IPR058163">
    <property type="entry name" value="LysR-type_TF_proteobact-type"/>
</dbReference>
<keyword evidence="7" id="KW-1185">Reference proteome</keyword>
<dbReference type="OrthoDB" id="6787458at2"/>
<dbReference type="InterPro" id="IPR036388">
    <property type="entry name" value="WH-like_DNA-bd_sf"/>
</dbReference>
<reference evidence="6 7" key="1">
    <citation type="submission" date="2018-06" db="EMBL/GenBank/DDBJ databases">
        <title>Marinomonas sp. YLB-05 draft genome sequence.</title>
        <authorList>
            <person name="Yu L."/>
            <person name="Tang X."/>
        </authorList>
    </citation>
    <scope>NUCLEOTIDE SEQUENCE [LARGE SCALE GENOMIC DNA]</scope>
    <source>
        <strain evidence="6 7">YLB-05</strain>
    </source>
</reference>
<dbReference type="Gene3D" id="3.40.190.10">
    <property type="entry name" value="Periplasmic binding protein-like II"/>
    <property type="match status" value="2"/>
</dbReference>
<protein>
    <submittedName>
        <fullName evidence="6">LysR family transcriptional regulator</fullName>
    </submittedName>
</protein>
<name>A0A370UB37_9GAMM</name>
<dbReference type="Pfam" id="PF03466">
    <property type="entry name" value="LysR_substrate"/>
    <property type="match status" value="1"/>
</dbReference>
<dbReference type="PROSITE" id="PS50931">
    <property type="entry name" value="HTH_LYSR"/>
    <property type="match status" value="1"/>
</dbReference>
<sequence>MSIKSLPPLHSLVVFEAAARHLNFTRTAEELFVTQGAVSRQVRLLEEFLGKELFIREKRSLRLTSVGEKFYNNVRKSLLILSTTTEEILQKEDDFQVTIATSNAMASYWLLPRFREFQHLYPYVDLRITAVDSLKAMHQSEFDIALFYCRHPPEDFQATPLFNEVIFPVCSPSYLAQNPINEPKDILNNTLLSLDVSEDWFNWEDWLLDSGLSLQPSTPRQIKINSYLLLMQAALNNQGVALGWSNLVDEYLKSGLLVKPLDKALVTNSQYYLLEPLQQEPKRSAVQHVRHWLLSHAEQIPAL</sequence>
<dbReference type="CDD" id="cd08432">
    <property type="entry name" value="PBP2_GcdR_TrpI_HvrB_AmpR_like"/>
    <property type="match status" value="1"/>
</dbReference>
<evidence type="ECO:0000256" key="4">
    <source>
        <dbReference type="ARBA" id="ARBA00023163"/>
    </source>
</evidence>
<evidence type="ECO:0000256" key="3">
    <source>
        <dbReference type="ARBA" id="ARBA00023125"/>
    </source>
</evidence>
<dbReference type="PANTHER" id="PTHR30537">
    <property type="entry name" value="HTH-TYPE TRANSCRIPTIONAL REGULATOR"/>
    <property type="match status" value="1"/>
</dbReference>
<dbReference type="InterPro" id="IPR036390">
    <property type="entry name" value="WH_DNA-bd_sf"/>
</dbReference>
<dbReference type="SUPFAM" id="SSF53850">
    <property type="entry name" value="Periplasmic binding protein-like II"/>
    <property type="match status" value="1"/>
</dbReference>
<dbReference type="AlphaFoldDB" id="A0A370UB37"/>
<dbReference type="InterPro" id="IPR005119">
    <property type="entry name" value="LysR_subst-bd"/>
</dbReference>
<keyword evidence="3" id="KW-0238">DNA-binding</keyword>
<evidence type="ECO:0000259" key="5">
    <source>
        <dbReference type="PROSITE" id="PS50931"/>
    </source>
</evidence>
<evidence type="ECO:0000256" key="2">
    <source>
        <dbReference type="ARBA" id="ARBA00023015"/>
    </source>
</evidence>
<dbReference type="Pfam" id="PF00126">
    <property type="entry name" value="HTH_1"/>
    <property type="match status" value="1"/>
</dbReference>
<proteinExistence type="inferred from homology"/>
<dbReference type="PANTHER" id="PTHR30537:SF26">
    <property type="entry name" value="GLYCINE CLEAVAGE SYSTEM TRANSCRIPTIONAL ACTIVATOR"/>
    <property type="match status" value="1"/>
</dbReference>
<gene>
    <name evidence="6" type="ORF">DN730_05205</name>
</gene>
<dbReference type="InterPro" id="IPR000847">
    <property type="entry name" value="LysR_HTH_N"/>
</dbReference>
<feature type="domain" description="HTH lysR-type" evidence="5">
    <location>
        <begin position="7"/>
        <end position="64"/>
    </location>
</feature>
<evidence type="ECO:0000256" key="1">
    <source>
        <dbReference type="ARBA" id="ARBA00009437"/>
    </source>
</evidence>
<evidence type="ECO:0000313" key="6">
    <source>
        <dbReference type="EMBL" id="RDL45016.1"/>
    </source>
</evidence>
<dbReference type="GO" id="GO:0043565">
    <property type="term" value="F:sequence-specific DNA binding"/>
    <property type="evidence" value="ECO:0007669"/>
    <property type="project" value="TreeGrafter"/>
</dbReference>
<dbReference type="RefSeq" id="WP_115467053.1">
    <property type="nucleotide sequence ID" value="NZ_QKRA01000002.1"/>
</dbReference>
<keyword evidence="4" id="KW-0804">Transcription</keyword>
<dbReference type="GO" id="GO:0003700">
    <property type="term" value="F:DNA-binding transcription factor activity"/>
    <property type="evidence" value="ECO:0007669"/>
    <property type="project" value="InterPro"/>
</dbReference>
<dbReference type="Proteomes" id="UP000254326">
    <property type="component" value="Unassembled WGS sequence"/>
</dbReference>
<dbReference type="EMBL" id="QKRA01000002">
    <property type="protein sequence ID" value="RDL45016.1"/>
    <property type="molecule type" value="Genomic_DNA"/>
</dbReference>
<dbReference type="SUPFAM" id="SSF46785">
    <property type="entry name" value="Winged helix' DNA-binding domain"/>
    <property type="match status" value="1"/>
</dbReference>